<dbReference type="EMBL" id="SLXQ01000005">
    <property type="protein sequence ID" value="TCP52975.1"/>
    <property type="molecule type" value="Genomic_DNA"/>
</dbReference>
<evidence type="ECO:0000313" key="2">
    <source>
        <dbReference type="EMBL" id="TCP52975.1"/>
    </source>
</evidence>
<gene>
    <name evidence="2" type="ORF">EV191_10536</name>
</gene>
<feature type="domain" description="HTH luxR-type" evidence="1">
    <location>
        <begin position="144"/>
        <end position="198"/>
    </location>
</feature>
<accession>A0A4R2R0P0</accession>
<dbReference type="Gene3D" id="1.10.10.10">
    <property type="entry name" value="Winged helix-like DNA-binding domain superfamily/Winged helix DNA-binding domain"/>
    <property type="match status" value="1"/>
</dbReference>
<dbReference type="InterPro" id="IPR016032">
    <property type="entry name" value="Sig_transdc_resp-reg_C-effctor"/>
</dbReference>
<evidence type="ECO:0000259" key="1">
    <source>
        <dbReference type="SMART" id="SM00421"/>
    </source>
</evidence>
<keyword evidence="3" id="KW-1185">Reference proteome</keyword>
<dbReference type="AlphaFoldDB" id="A0A4R2R0P0"/>
<protein>
    <recommendedName>
        <fullName evidence="1">HTH luxR-type domain-containing protein</fullName>
    </recommendedName>
</protein>
<name>A0A4R2R0P0_9PSEU</name>
<dbReference type="GO" id="GO:0006355">
    <property type="term" value="P:regulation of DNA-templated transcription"/>
    <property type="evidence" value="ECO:0007669"/>
    <property type="project" value="InterPro"/>
</dbReference>
<comment type="caution">
    <text evidence="2">The sequence shown here is derived from an EMBL/GenBank/DDBJ whole genome shotgun (WGS) entry which is preliminary data.</text>
</comment>
<dbReference type="Proteomes" id="UP000294911">
    <property type="component" value="Unassembled WGS sequence"/>
</dbReference>
<dbReference type="GO" id="GO:0003677">
    <property type="term" value="F:DNA binding"/>
    <property type="evidence" value="ECO:0007669"/>
    <property type="project" value="InterPro"/>
</dbReference>
<evidence type="ECO:0000313" key="3">
    <source>
        <dbReference type="Proteomes" id="UP000294911"/>
    </source>
</evidence>
<sequence length="204" mass="22251">MVHGAEELFARAGHLFVGTTELACAANDLYTWVATQPRHVPPELHPRSMRKLYRPGVLLQPSSTQHLRTVAARGTAVRISQDDINETIILDDRAVILAGAGHGADRNYSVITQPDTIAGVRSLFEAAWRASTELAVCDAQLAELRTLAPRILELLGAGHKDETAARNLGLSLRTYRRRVADVMRALGATSRFQAGVRARELGVL</sequence>
<dbReference type="SUPFAM" id="SSF46894">
    <property type="entry name" value="C-terminal effector domain of the bipartite response regulators"/>
    <property type="match status" value="1"/>
</dbReference>
<proteinExistence type="predicted"/>
<dbReference type="SMART" id="SM00421">
    <property type="entry name" value="HTH_LUXR"/>
    <property type="match status" value="1"/>
</dbReference>
<dbReference type="InterPro" id="IPR000792">
    <property type="entry name" value="Tscrpt_reg_LuxR_C"/>
</dbReference>
<reference evidence="2 3" key="1">
    <citation type="submission" date="2019-03" db="EMBL/GenBank/DDBJ databases">
        <title>Genomic Encyclopedia of Type Strains, Phase IV (KMG-IV): sequencing the most valuable type-strain genomes for metagenomic binning, comparative biology and taxonomic classification.</title>
        <authorList>
            <person name="Goeker M."/>
        </authorList>
    </citation>
    <scope>NUCLEOTIDE SEQUENCE [LARGE SCALE GENOMIC DNA]</scope>
    <source>
        <strain evidence="2 3">DSM 45765</strain>
    </source>
</reference>
<dbReference type="InterPro" id="IPR036388">
    <property type="entry name" value="WH-like_DNA-bd_sf"/>
</dbReference>
<organism evidence="2 3">
    <name type="scientific">Tamaricihabitans halophyticus</name>
    <dbReference type="NCBI Taxonomy" id="1262583"/>
    <lineage>
        <taxon>Bacteria</taxon>
        <taxon>Bacillati</taxon>
        <taxon>Actinomycetota</taxon>
        <taxon>Actinomycetes</taxon>
        <taxon>Pseudonocardiales</taxon>
        <taxon>Pseudonocardiaceae</taxon>
        <taxon>Tamaricihabitans</taxon>
    </lineage>
</organism>